<evidence type="ECO:0000256" key="7">
    <source>
        <dbReference type="ARBA" id="ARBA00023237"/>
    </source>
</evidence>
<dbReference type="Pfam" id="PF01103">
    <property type="entry name" value="Omp85"/>
    <property type="match status" value="1"/>
</dbReference>
<gene>
    <name evidence="11" type="primary">bamA</name>
    <name evidence="11" type="ORF">KUV50_01640</name>
</gene>
<comment type="subcellular location">
    <subcellularLocation>
        <location evidence="1">Membrane</location>
    </subcellularLocation>
</comment>
<evidence type="ECO:0000256" key="3">
    <source>
        <dbReference type="ARBA" id="ARBA00022692"/>
    </source>
</evidence>
<evidence type="ECO:0000313" key="12">
    <source>
        <dbReference type="Proteomes" id="UP000753961"/>
    </source>
</evidence>
<dbReference type="EMBL" id="JAHVHU010000002">
    <property type="protein sequence ID" value="MBY5956819.1"/>
    <property type="molecule type" value="Genomic_DNA"/>
</dbReference>
<evidence type="ECO:0000256" key="9">
    <source>
        <dbReference type="SAM" id="SignalP"/>
    </source>
</evidence>
<feature type="domain" description="POTRA" evidence="10">
    <location>
        <begin position="192"/>
        <end position="277"/>
    </location>
</feature>
<keyword evidence="2" id="KW-1134">Transmembrane beta strand</keyword>
<sequence length="836" mass="95912">MRITPFLRYILLSLIFFMGQSNAFSQIGEAQEILEVGDVNIIGATHTDPNALKVVSGLKTGGKLALPDDVQEAFNNLWDLNLFSDIKIVERKRIDNIVFIDIYIEERPRLTRFYFEGNKNSRETDLKEAVEPYLVKGSIVTESDLSKAESAIKKYYREKGFLDAEVTIEEVPEEKLQNGIQIKIKIDRKSKVKIHDIIFEGNTQVKDRKLRKQMEETKRKRKLFSSSKFIEDKYEEDKEKIIAFYQTLGFRDARITSDSIWRNEDDRLMIKINLEEGDQYYIRDIAWKGNTLYSNDQLKRVLGMKKGDVYNLDELEKRLSFSLDGNDVSALYMDDGYLFFSAQPIEVAVVQDSVDIEIRIYEGPQATIDRVSIAGNDRTHENVIRRELTTKPGQKFSRSDIIRSQRKVLALGYFNQEKFNINTPVNEQRGTVDIEYEVEEQSSDQLELSAGYQPESFYSSGGLIGTLGLTFNNFSIRNIFNREAWHPLPTGDGQKLSVRAQSNGNFYQSFNFSFTEPWMGGKKPNAFTLAAYTNKFTDIQNISNFVRMSQLTLGLGSPLKWPDNNFVINNTINYQRIDINNYRRNIFQLPNGQTVTDGLFNNIYLESTFARSTIYEPIFPTEGSSFSLSLQLTPPYSLINNKSYDGISIQDKYKWVEYHKWKVKAEWYKQVFGKFVVKASAKFGFLGYYNEAVGDSPFERFIFGAEPLSNQFQITGQEQINMRGYEEQNFPAVGTGGSSIYNKFSLELRYPFSLNPSSTIYVLSFLDGGNAFNSFDEYNPFNIKRSAGLGLRVFLPMFGLIGFDYGIGWDKPALQAQGAKLTEFGKFQVLLGFEPE</sequence>
<evidence type="ECO:0000313" key="11">
    <source>
        <dbReference type="EMBL" id="MBY5956819.1"/>
    </source>
</evidence>
<evidence type="ECO:0000256" key="6">
    <source>
        <dbReference type="ARBA" id="ARBA00023136"/>
    </source>
</evidence>
<keyword evidence="4 9" id="KW-0732">Signal</keyword>
<evidence type="ECO:0000256" key="4">
    <source>
        <dbReference type="ARBA" id="ARBA00022729"/>
    </source>
</evidence>
<evidence type="ECO:0000256" key="8">
    <source>
        <dbReference type="NCBIfam" id="TIGR03303"/>
    </source>
</evidence>
<protein>
    <recommendedName>
        <fullName evidence="8">Outer membrane protein assembly factor BamA</fullName>
    </recommendedName>
</protein>
<dbReference type="InterPro" id="IPR000184">
    <property type="entry name" value="Bac_surfAg_D15"/>
</dbReference>
<keyword evidence="3" id="KW-0812">Transmembrane</keyword>
<comment type="caution">
    <text evidence="11">The sequence shown here is derived from an EMBL/GenBank/DDBJ whole genome shotgun (WGS) entry which is preliminary data.</text>
</comment>
<accession>A0A953LBM9</accession>
<evidence type="ECO:0000256" key="5">
    <source>
        <dbReference type="ARBA" id="ARBA00022737"/>
    </source>
</evidence>
<feature type="domain" description="POTRA" evidence="10">
    <location>
        <begin position="366"/>
        <end position="441"/>
    </location>
</feature>
<feature type="signal peptide" evidence="9">
    <location>
        <begin position="1"/>
        <end position="23"/>
    </location>
</feature>
<evidence type="ECO:0000256" key="2">
    <source>
        <dbReference type="ARBA" id="ARBA00022452"/>
    </source>
</evidence>
<name>A0A953LBM9_9BACT</name>
<dbReference type="InterPro" id="IPR010827">
    <property type="entry name" value="BamA/TamA_POTRA"/>
</dbReference>
<proteinExistence type="predicted"/>
<keyword evidence="5" id="KW-0677">Repeat</keyword>
<dbReference type="RefSeq" id="WP_222578339.1">
    <property type="nucleotide sequence ID" value="NZ_JAHVHU010000002.1"/>
</dbReference>
<keyword evidence="7" id="KW-0998">Cell outer membrane</keyword>
<dbReference type="Proteomes" id="UP000753961">
    <property type="component" value="Unassembled WGS sequence"/>
</dbReference>
<dbReference type="AlphaFoldDB" id="A0A953LBM9"/>
<evidence type="ECO:0000256" key="1">
    <source>
        <dbReference type="ARBA" id="ARBA00004370"/>
    </source>
</evidence>
<dbReference type="InterPro" id="IPR039910">
    <property type="entry name" value="D15-like"/>
</dbReference>
<dbReference type="GO" id="GO:0071709">
    <property type="term" value="P:membrane assembly"/>
    <property type="evidence" value="ECO:0007669"/>
    <property type="project" value="InterPro"/>
</dbReference>
<dbReference type="PROSITE" id="PS51779">
    <property type="entry name" value="POTRA"/>
    <property type="match status" value="3"/>
</dbReference>
<feature type="domain" description="POTRA" evidence="10">
    <location>
        <begin position="280"/>
        <end position="363"/>
    </location>
</feature>
<organism evidence="11 12">
    <name type="scientific">Membranihabitans marinus</name>
    <dbReference type="NCBI Taxonomy" id="1227546"/>
    <lineage>
        <taxon>Bacteria</taxon>
        <taxon>Pseudomonadati</taxon>
        <taxon>Bacteroidota</taxon>
        <taxon>Saprospiria</taxon>
        <taxon>Saprospirales</taxon>
        <taxon>Saprospiraceae</taxon>
        <taxon>Membranihabitans</taxon>
    </lineage>
</organism>
<dbReference type="PIRSF" id="PIRSF006076">
    <property type="entry name" value="OM_assembly_OMP85"/>
    <property type="match status" value="1"/>
</dbReference>
<dbReference type="InterPro" id="IPR023707">
    <property type="entry name" value="OM_assembly_BamA"/>
</dbReference>
<dbReference type="NCBIfam" id="TIGR03303">
    <property type="entry name" value="OM_YaeT"/>
    <property type="match status" value="1"/>
</dbReference>
<dbReference type="PANTHER" id="PTHR12815">
    <property type="entry name" value="SORTING AND ASSEMBLY MACHINERY SAMM50 PROTEIN FAMILY MEMBER"/>
    <property type="match status" value="1"/>
</dbReference>
<feature type="chain" id="PRO_5038042700" description="Outer membrane protein assembly factor BamA" evidence="9">
    <location>
        <begin position="24"/>
        <end position="836"/>
    </location>
</feature>
<reference evidence="11" key="1">
    <citation type="submission" date="2021-06" db="EMBL/GenBank/DDBJ databases">
        <title>44 bacteria genomes isolated from Dapeng, Shenzhen.</title>
        <authorList>
            <person name="Zheng W."/>
            <person name="Yu S."/>
            <person name="Huang Y."/>
        </authorList>
    </citation>
    <scope>NUCLEOTIDE SEQUENCE</scope>
    <source>
        <strain evidence="11">DP5N28-2</strain>
    </source>
</reference>
<dbReference type="Pfam" id="PF07244">
    <property type="entry name" value="POTRA"/>
    <property type="match status" value="5"/>
</dbReference>
<dbReference type="GO" id="GO:0009279">
    <property type="term" value="C:cell outer membrane"/>
    <property type="evidence" value="ECO:0007669"/>
    <property type="project" value="UniProtKB-UniRule"/>
</dbReference>
<dbReference type="InterPro" id="IPR034746">
    <property type="entry name" value="POTRA"/>
</dbReference>
<dbReference type="PANTHER" id="PTHR12815:SF47">
    <property type="entry name" value="TRANSLOCATION AND ASSEMBLY MODULE SUBUNIT TAMA"/>
    <property type="match status" value="1"/>
</dbReference>
<dbReference type="Gene3D" id="2.40.160.50">
    <property type="entry name" value="membrane protein fhac: a member of the omp85/tpsb transporter family"/>
    <property type="match status" value="1"/>
</dbReference>
<keyword evidence="12" id="KW-1185">Reference proteome</keyword>
<dbReference type="Gene3D" id="3.10.20.310">
    <property type="entry name" value="membrane protein fhac"/>
    <property type="match status" value="5"/>
</dbReference>
<keyword evidence="6" id="KW-0472">Membrane</keyword>
<evidence type="ECO:0000259" key="10">
    <source>
        <dbReference type="PROSITE" id="PS51779"/>
    </source>
</evidence>